<organism evidence="1 2">
    <name type="scientific">Salinispira pacifica</name>
    <dbReference type="NCBI Taxonomy" id="1307761"/>
    <lineage>
        <taxon>Bacteria</taxon>
        <taxon>Pseudomonadati</taxon>
        <taxon>Spirochaetota</taxon>
        <taxon>Spirochaetia</taxon>
        <taxon>Spirochaetales</taxon>
        <taxon>Spirochaetaceae</taxon>
        <taxon>Salinispira</taxon>
    </lineage>
</organism>
<dbReference type="Pfam" id="PF13376">
    <property type="entry name" value="OmdA"/>
    <property type="match status" value="1"/>
</dbReference>
<dbReference type="STRING" id="1307761.L21SP2_0735"/>
<dbReference type="AlphaFoldDB" id="V5WEV2"/>
<evidence type="ECO:0000313" key="2">
    <source>
        <dbReference type="Proteomes" id="UP000018680"/>
    </source>
</evidence>
<accession>V5WEV2</accession>
<dbReference type="HOGENOM" id="CLU_124854_1_1_12"/>
<gene>
    <name evidence="1" type="ORF">L21SP2_0735</name>
</gene>
<evidence type="ECO:0000313" key="1">
    <source>
        <dbReference type="EMBL" id="AHC14160.1"/>
    </source>
</evidence>
<dbReference type="eggNOG" id="COG4430">
    <property type="taxonomic scope" value="Bacteria"/>
</dbReference>
<dbReference type="EMBL" id="CP006939">
    <property type="protein sequence ID" value="AHC14160.1"/>
    <property type="molecule type" value="Genomic_DNA"/>
</dbReference>
<dbReference type="Proteomes" id="UP000018680">
    <property type="component" value="Chromosome"/>
</dbReference>
<name>V5WEV2_9SPIO</name>
<sequence>MEPDGRGSHWFYLDTLKTELKERLHSNHSLKLKFRPSERWPEAEVPADVQNALGSDPSIREIWLDITPLARRDWLRWICSTKNPETRQRRISAALDKMKGGERRPCCFNRNACCDPHVSASGTLNIP</sequence>
<protein>
    <recommendedName>
        <fullName evidence="3">Bacteriocin resistance YdeI/OmpD-like protein</fullName>
    </recommendedName>
</protein>
<keyword evidence="2" id="KW-1185">Reference proteome</keyword>
<evidence type="ECO:0008006" key="3">
    <source>
        <dbReference type="Google" id="ProtNLM"/>
    </source>
</evidence>
<dbReference type="KEGG" id="slr:L21SP2_0735"/>
<proteinExistence type="predicted"/>
<reference evidence="1 2" key="1">
    <citation type="journal article" date="2015" name="Stand. Genomic Sci.">
        <title>Complete genome sequence and description of Salinispira pacifica gen. nov., sp. nov., a novel spirochaete isolated form a hypersaline microbial mat.</title>
        <authorList>
            <person name="Ben Hania W."/>
            <person name="Joseph M."/>
            <person name="Schumann P."/>
            <person name="Bunk B."/>
            <person name="Fiebig A."/>
            <person name="Sproer C."/>
            <person name="Klenk H.P."/>
            <person name="Fardeau M.L."/>
            <person name="Spring S."/>
        </authorList>
    </citation>
    <scope>NUCLEOTIDE SEQUENCE [LARGE SCALE GENOMIC DNA]</scope>
    <source>
        <strain evidence="1 2">L21-RPul-D2</strain>
    </source>
</reference>